<keyword evidence="3" id="KW-1185">Reference proteome</keyword>
<accession>A0ABW7P911</accession>
<evidence type="ECO:0000259" key="1">
    <source>
        <dbReference type="PROSITE" id="PS50263"/>
    </source>
</evidence>
<dbReference type="Gene3D" id="3.60.110.10">
    <property type="entry name" value="Carbon-nitrogen hydrolase"/>
    <property type="match status" value="1"/>
</dbReference>
<dbReference type="SUPFAM" id="SSF56317">
    <property type="entry name" value="Carbon-nitrogen hydrolase"/>
    <property type="match status" value="1"/>
</dbReference>
<dbReference type="RefSeq" id="WP_395508473.1">
    <property type="nucleotide sequence ID" value="NZ_JBBDHD010000009.1"/>
</dbReference>
<dbReference type="CDD" id="cd07197">
    <property type="entry name" value="nitrilase"/>
    <property type="match status" value="1"/>
</dbReference>
<feature type="domain" description="CN hydrolase" evidence="1">
    <location>
        <begin position="20"/>
        <end position="245"/>
    </location>
</feature>
<dbReference type="GO" id="GO:0016787">
    <property type="term" value="F:hydrolase activity"/>
    <property type="evidence" value="ECO:0007669"/>
    <property type="project" value="UniProtKB-KW"/>
</dbReference>
<gene>
    <name evidence="2" type="ORF">WDV06_05450</name>
</gene>
<name>A0ABW7P911_9ACTN</name>
<organism evidence="2 3">
    <name type="scientific">Streptomyces racemochromogenes</name>
    <dbReference type="NCBI Taxonomy" id="67353"/>
    <lineage>
        <taxon>Bacteria</taxon>
        <taxon>Bacillati</taxon>
        <taxon>Actinomycetota</taxon>
        <taxon>Actinomycetes</taxon>
        <taxon>Kitasatosporales</taxon>
        <taxon>Streptomycetaceae</taxon>
        <taxon>Streptomyces</taxon>
    </lineage>
</organism>
<evidence type="ECO:0000313" key="2">
    <source>
        <dbReference type="EMBL" id="MFH7594537.1"/>
    </source>
</evidence>
<comment type="caution">
    <text evidence="2">The sequence shown here is derived from an EMBL/GenBank/DDBJ whole genome shotgun (WGS) entry which is preliminary data.</text>
</comment>
<protein>
    <submittedName>
        <fullName evidence="2">Carbon-nitrogen hydrolase family protein</fullName>
    </submittedName>
</protein>
<dbReference type="Pfam" id="PF00795">
    <property type="entry name" value="CN_hydrolase"/>
    <property type="match status" value="1"/>
</dbReference>
<dbReference type="InterPro" id="IPR003010">
    <property type="entry name" value="C-N_Hydrolase"/>
</dbReference>
<evidence type="ECO:0000313" key="3">
    <source>
        <dbReference type="Proteomes" id="UP001610631"/>
    </source>
</evidence>
<sequence length="245" mass="24341">MSGAVIPGATPVTAAAKRPLAVAVAQPRCTAHDVTANAVAHAEAVRAADARVVVFPEMSLTGYDPAAAPLVPGDARLAPLVAACARTGTLALAGAPVPGPRIGVLAVDGAGARVVYGKVYLHSSEAAHFVPGEPAVVEVDGWRLGLAVCRDTGVPEHAARTAALGIDGYVAGVVHAGHEAGLHGERARRVAAEHGVWVAMAAFAGPTGGGFARTSGRSGIWSAGGELLGEAGAAPDEIVRVVFAG</sequence>
<dbReference type="Proteomes" id="UP001610631">
    <property type="component" value="Unassembled WGS sequence"/>
</dbReference>
<dbReference type="EMBL" id="JBBDHD010000009">
    <property type="protein sequence ID" value="MFH7594537.1"/>
    <property type="molecule type" value="Genomic_DNA"/>
</dbReference>
<dbReference type="PROSITE" id="PS50263">
    <property type="entry name" value="CN_HYDROLASE"/>
    <property type="match status" value="1"/>
</dbReference>
<dbReference type="InterPro" id="IPR036526">
    <property type="entry name" value="C-N_Hydrolase_sf"/>
</dbReference>
<reference evidence="2 3" key="1">
    <citation type="submission" date="2024-03" db="EMBL/GenBank/DDBJ databases">
        <title>Whole genome sequencing of Streptomyces racemochromogenes, to identify antimicrobial biosynthetic gene clusters.</title>
        <authorList>
            <person name="Suryawanshi P."/>
            <person name="Krishnaraj P.U."/>
            <person name="Arun Y.P."/>
            <person name="Suryawanshi M.P."/>
            <person name="Rakshit O."/>
        </authorList>
    </citation>
    <scope>NUCLEOTIDE SEQUENCE [LARGE SCALE GENOMIC DNA]</scope>
    <source>
        <strain evidence="2 3">AUDT626</strain>
    </source>
</reference>
<proteinExistence type="predicted"/>
<keyword evidence="2" id="KW-0378">Hydrolase</keyword>